<keyword evidence="1" id="KW-0812">Transmembrane</keyword>
<dbReference type="InterPro" id="IPR027417">
    <property type="entry name" value="P-loop_NTPase"/>
</dbReference>
<sequence>MGNEQSLPQPGAKLRVIGAGYPRTGTESLSKALALLLHGPVYHGGTQITRGPPSRIKAWTRLLTHYPPQSAADRALIQSILENELSGFAATTDAPAAFLVPELLQIHPSAIVIVTTRDVAAWERSIGGVATLATLWFLRAVLLPLPTMRHFVGYIDRLRELNVTLYGEAEPLTRLTWDRHIARLREVVPAEKLFFYDVRDGWEPLCQILGTEVPDVPFPRGNDGEAIERLSKEMITRGLMRWLVIFATLAVAWVAWRFV</sequence>
<dbReference type="Proteomes" id="UP001239445">
    <property type="component" value="Unassembled WGS sequence"/>
</dbReference>
<dbReference type="Gene3D" id="3.40.50.300">
    <property type="entry name" value="P-loop containing nucleotide triphosphate hydrolases"/>
    <property type="match status" value="1"/>
</dbReference>
<dbReference type="PANTHER" id="PTHR36978:SF3">
    <property type="entry name" value="P-LOOP CONTAINING NUCLEOSIDE TRIPHOSPHATE HYDROLASE PROTEIN"/>
    <property type="match status" value="1"/>
</dbReference>
<evidence type="ECO:0000256" key="1">
    <source>
        <dbReference type="SAM" id="Phobius"/>
    </source>
</evidence>
<name>A0AAJ0B9X7_9PEZI</name>
<keyword evidence="1" id="KW-1133">Transmembrane helix</keyword>
<proteinExistence type="predicted"/>
<keyword evidence="1" id="KW-0472">Membrane</keyword>
<dbReference type="SUPFAM" id="SSF52540">
    <property type="entry name" value="P-loop containing nucleoside triphosphate hydrolases"/>
    <property type="match status" value="1"/>
</dbReference>
<dbReference type="AlphaFoldDB" id="A0AAJ0B9X7"/>
<keyword evidence="3" id="KW-1185">Reference proteome</keyword>
<comment type="caution">
    <text evidence="2">The sequence shown here is derived from an EMBL/GenBank/DDBJ whole genome shotgun (WGS) entry which is preliminary data.</text>
</comment>
<reference evidence="2" key="1">
    <citation type="submission" date="2023-06" db="EMBL/GenBank/DDBJ databases">
        <title>Genome-scale phylogeny and comparative genomics of the fungal order Sordariales.</title>
        <authorList>
            <consortium name="Lawrence Berkeley National Laboratory"/>
            <person name="Hensen N."/>
            <person name="Bonometti L."/>
            <person name="Westerberg I."/>
            <person name="Brannstrom I.O."/>
            <person name="Guillou S."/>
            <person name="Cros-Aarteil S."/>
            <person name="Calhoun S."/>
            <person name="Haridas S."/>
            <person name="Kuo A."/>
            <person name="Mondo S."/>
            <person name="Pangilinan J."/>
            <person name="Riley R."/>
            <person name="Labutti K."/>
            <person name="Andreopoulos B."/>
            <person name="Lipzen A."/>
            <person name="Chen C."/>
            <person name="Yanf M."/>
            <person name="Daum C."/>
            <person name="Ng V."/>
            <person name="Clum A."/>
            <person name="Steindorff A."/>
            <person name="Ohm R."/>
            <person name="Martin F."/>
            <person name="Silar P."/>
            <person name="Natvig D."/>
            <person name="Lalanne C."/>
            <person name="Gautier V."/>
            <person name="Ament-Velasquez S.L."/>
            <person name="Kruys A."/>
            <person name="Hutchinson M.I."/>
            <person name="Powell A.J."/>
            <person name="Barry K."/>
            <person name="Miller A.N."/>
            <person name="Grigoriev I.V."/>
            <person name="Debuchy R."/>
            <person name="Gladieux P."/>
            <person name="Thoren M.H."/>
            <person name="Johannesson H."/>
        </authorList>
    </citation>
    <scope>NUCLEOTIDE SEQUENCE</scope>
    <source>
        <strain evidence="2">PSN4</strain>
    </source>
</reference>
<dbReference type="PANTHER" id="PTHR36978">
    <property type="entry name" value="P-LOOP CONTAINING NUCLEOTIDE TRIPHOSPHATE HYDROLASE"/>
    <property type="match status" value="1"/>
</dbReference>
<gene>
    <name evidence="2" type="ORF">QBC47DRAFT_452852</name>
</gene>
<dbReference type="GO" id="GO:0016787">
    <property type="term" value="F:hydrolase activity"/>
    <property type="evidence" value="ECO:0007669"/>
    <property type="project" value="UniProtKB-KW"/>
</dbReference>
<dbReference type="Pfam" id="PF17784">
    <property type="entry name" value="Sulfotransfer_4"/>
    <property type="match status" value="1"/>
</dbReference>
<keyword evidence="2" id="KW-0378">Hydrolase</keyword>
<dbReference type="InterPro" id="IPR040632">
    <property type="entry name" value="Sulfotransfer_4"/>
</dbReference>
<evidence type="ECO:0000313" key="2">
    <source>
        <dbReference type="EMBL" id="KAK1754400.1"/>
    </source>
</evidence>
<evidence type="ECO:0000313" key="3">
    <source>
        <dbReference type="Proteomes" id="UP001239445"/>
    </source>
</evidence>
<protein>
    <submittedName>
        <fullName evidence="2">P-loop containing nucleoside triphosphate hydrolase protein</fullName>
    </submittedName>
</protein>
<accession>A0AAJ0B9X7</accession>
<feature type="transmembrane region" description="Helical" evidence="1">
    <location>
        <begin position="239"/>
        <end position="256"/>
    </location>
</feature>
<dbReference type="EMBL" id="MU839835">
    <property type="protein sequence ID" value="KAK1754400.1"/>
    <property type="molecule type" value="Genomic_DNA"/>
</dbReference>
<organism evidence="2 3">
    <name type="scientific">Echria macrotheca</name>
    <dbReference type="NCBI Taxonomy" id="438768"/>
    <lineage>
        <taxon>Eukaryota</taxon>
        <taxon>Fungi</taxon>
        <taxon>Dikarya</taxon>
        <taxon>Ascomycota</taxon>
        <taxon>Pezizomycotina</taxon>
        <taxon>Sordariomycetes</taxon>
        <taxon>Sordariomycetidae</taxon>
        <taxon>Sordariales</taxon>
        <taxon>Schizotheciaceae</taxon>
        <taxon>Echria</taxon>
    </lineage>
</organism>